<dbReference type="EMBL" id="BSUJ01000002">
    <property type="protein sequence ID" value="GMA22037.1"/>
    <property type="molecule type" value="Genomic_DNA"/>
</dbReference>
<evidence type="ECO:0000259" key="4">
    <source>
        <dbReference type="Pfam" id="PF07687"/>
    </source>
</evidence>
<evidence type="ECO:0000313" key="6">
    <source>
        <dbReference type="EMBL" id="GMA22037.1"/>
    </source>
</evidence>
<organism evidence="5 7">
    <name type="scientific">Arsenicicoccus piscis</name>
    <dbReference type="NCBI Taxonomy" id="673954"/>
    <lineage>
        <taxon>Bacteria</taxon>
        <taxon>Bacillati</taxon>
        <taxon>Actinomycetota</taxon>
        <taxon>Actinomycetes</taxon>
        <taxon>Micrococcales</taxon>
        <taxon>Intrasporangiaceae</taxon>
        <taxon>Arsenicicoccus</taxon>
    </lineage>
</organism>
<dbReference type="InterPro" id="IPR002933">
    <property type="entry name" value="Peptidase_M20"/>
</dbReference>
<dbReference type="Gene3D" id="3.30.70.360">
    <property type="match status" value="1"/>
</dbReference>
<dbReference type="RefSeq" id="WP_241446198.1">
    <property type="nucleotide sequence ID" value="NZ_BSUJ01000001.1"/>
</dbReference>
<reference evidence="5" key="1">
    <citation type="journal article" date="2014" name="Int. J. Syst. Evol. Microbiol.">
        <title>Complete genome of a new Firmicutes species belonging to the dominant human colonic microbiota ('Ruminococcus bicirculans') reveals two chromosomes and a selective capacity to utilize plant glucans.</title>
        <authorList>
            <consortium name="NISC Comparative Sequencing Program"/>
            <person name="Wegmann U."/>
            <person name="Louis P."/>
            <person name="Goesmann A."/>
            <person name="Henrissat B."/>
            <person name="Duncan S.H."/>
            <person name="Flint H.J."/>
        </authorList>
    </citation>
    <scope>NUCLEOTIDE SEQUENCE</scope>
    <source>
        <strain evidence="5">NBRC 105830</strain>
    </source>
</reference>
<proteinExistence type="predicted"/>
<keyword evidence="3" id="KW-0378">Hydrolase</keyword>
<comment type="caution">
    <text evidence="5">The sequence shown here is derived from an EMBL/GenBank/DDBJ whole genome shotgun (WGS) entry which is preliminary data.</text>
</comment>
<keyword evidence="7" id="KW-1185">Reference proteome</keyword>
<reference evidence="7" key="2">
    <citation type="journal article" date="2019" name="Int. J. Syst. Evol. Microbiol.">
        <title>The Global Catalogue of Microorganisms (GCM) 10K type strain sequencing project: providing services to taxonomists for standard genome sequencing and annotation.</title>
        <authorList>
            <consortium name="The Broad Institute Genomics Platform"/>
            <consortium name="The Broad Institute Genome Sequencing Center for Infectious Disease"/>
            <person name="Wu L."/>
            <person name="Ma J."/>
        </authorList>
    </citation>
    <scope>NUCLEOTIDE SEQUENCE [LARGE SCALE GENOMIC DNA]</scope>
    <source>
        <strain evidence="7">NBRC 105830</strain>
    </source>
</reference>
<gene>
    <name evidence="5" type="ORF">GCM10025862_17620</name>
    <name evidence="6" type="ORF">GCM10025862_40580</name>
</gene>
<feature type="domain" description="Peptidase M20 dimerisation" evidence="4">
    <location>
        <begin position="201"/>
        <end position="341"/>
    </location>
</feature>
<reference evidence="5" key="3">
    <citation type="submission" date="2023-02" db="EMBL/GenBank/DDBJ databases">
        <authorList>
            <person name="Sun Q."/>
            <person name="Mori K."/>
        </authorList>
    </citation>
    <scope>NUCLEOTIDE SEQUENCE</scope>
    <source>
        <strain evidence="5">NBRC 105830</strain>
    </source>
</reference>
<evidence type="ECO:0000256" key="2">
    <source>
        <dbReference type="ARBA" id="ARBA00022723"/>
    </source>
</evidence>
<keyword evidence="1" id="KW-0645">Protease</keyword>
<dbReference type="Pfam" id="PF07687">
    <property type="entry name" value="M20_dimer"/>
    <property type="match status" value="1"/>
</dbReference>
<dbReference type="EMBL" id="BSUJ01000001">
    <property type="protein sequence ID" value="GMA19741.1"/>
    <property type="molecule type" value="Genomic_DNA"/>
</dbReference>
<dbReference type="Gene3D" id="3.40.630.10">
    <property type="entry name" value="Zn peptidases"/>
    <property type="match status" value="1"/>
</dbReference>
<protein>
    <submittedName>
        <fullName evidence="5">Dipeptidase</fullName>
    </submittedName>
</protein>
<dbReference type="SUPFAM" id="SSF53187">
    <property type="entry name" value="Zn-dependent exopeptidases"/>
    <property type="match status" value="1"/>
</dbReference>
<dbReference type="Proteomes" id="UP001157109">
    <property type="component" value="Unassembled WGS sequence"/>
</dbReference>
<dbReference type="InterPro" id="IPR051458">
    <property type="entry name" value="Cyt/Met_Dipeptidase"/>
</dbReference>
<dbReference type="InterPro" id="IPR011650">
    <property type="entry name" value="Peptidase_M20_dimer"/>
</dbReference>
<evidence type="ECO:0000256" key="3">
    <source>
        <dbReference type="ARBA" id="ARBA00022801"/>
    </source>
</evidence>
<evidence type="ECO:0000313" key="5">
    <source>
        <dbReference type="EMBL" id="GMA19741.1"/>
    </source>
</evidence>
<dbReference type="PANTHER" id="PTHR43270">
    <property type="entry name" value="BETA-ALA-HIS DIPEPTIDASE"/>
    <property type="match status" value="1"/>
</dbReference>
<dbReference type="PANTHER" id="PTHR43270:SF12">
    <property type="entry name" value="SUCCINYL-DIAMINOPIMELATE DESUCCINYLASE"/>
    <property type="match status" value="1"/>
</dbReference>
<keyword evidence="2" id="KW-0479">Metal-binding</keyword>
<evidence type="ECO:0000256" key="1">
    <source>
        <dbReference type="ARBA" id="ARBA00022670"/>
    </source>
</evidence>
<accession>A0ABQ6HMZ5</accession>
<dbReference type="Pfam" id="PF01546">
    <property type="entry name" value="Peptidase_M20"/>
    <property type="match status" value="1"/>
</dbReference>
<dbReference type="NCBIfam" id="NF005914">
    <property type="entry name" value="PRK07907.1"/>
    <property type="match status" value="1"/>
</dbReference>
<name>A0ABQ6HMZ5_9MICO</name>
<sequence>MDLASARAYADQAMPAVIDDLTTLVAHPSIAFPGYPREPMDAIVPELLDLFRRNGVEQVETLDVPGGYPAIYALVPGPQGSPTVTLYAHYDVQPAPMSQGWTTDPWTATTKADGRLYGRGAADCKAGVVAIAATMGAFEGTPPCTVRLVIEGEEETSSHIEELVQARPELFASDVFVICDGGNEKVGEPAIGTGLRGDVALTVTLRSLDSALHSGAFGGGAPDALVAMIQLLATLHDAEGNTVVEGLHSFEWEGGSVDEDEFRSVAGVVGDAELVGSGPLASRLWSRPSVTVLGMDVPTVAGSSNALVPTCSARLSLRIAPGSDMEHELETLKEHLRTHTPYGLVPQFTDEKMGAPFLADTSGPAVAAAATAMGEAFGAAPAFLGSGGSIPLVSELIQASPGAEAIVWGPEDSEKARIHGPDESVDPSEIRDIVVAQIRLLTLLGEGAR</sequence>
<evidence type="ECO:0000313" key="7">
    <source>
        <dbReference type="Proteomes" id="UP001157109"/>
    </source>
</evidence>